<comment type="caution">
    <text evidence="2">The sequence shown here is derived from an EMBL/GenBank/DDBJ whole genome shotgun (WGS) entry which is preliminary data.</text>
</comment>
<dbReference type="GO" id="GO:0005730">
    <property type="term" value="C:nucleolus"/>
    <property type="evidence" value="ECO:0007669"/>
    <property type="project" value="TreeGrafter"/>
</dbReference>
<dbReference type="Gene3D" id="1.10.150.80">
    <property type="entry name" value="HRDC domain"/>
    <property type="match status" value="1"/>
</dbReference>
<dbReference type="InterPro" id="IPR012337">
    <property type="entry name" value="RNaseH-like_sf"/>
</dbReference>
<dbReference type="GO" id="GO:0071038">
    <property type="term" value="P:TRAMP-dependent tRNA surveillance pathway"/>
    <property type="evidence" value="ECO:0007669"/>
    <property type="project" value="TreeGrafter"/>
</dbReference>
<reference evidence="2 3" key="1">
    <citation type="submission" date="2016-04" db="EMBL/GenBank/DDBJ databases">
        <title>The genome of Intoshia linei affirms orthonectids as highly simplified spiralians.</title>
        <authorList>
            <person name="Mikhailov K.V."/>
            <person name="Slusarev G.S."/>
            <person name="Nikitin M.A."/>
            <person name="Logacheva M.D."/>
            <person name="Penin A."/>
            <person name="Aleoshin V."/>
            <person name="Panchin Y.V."/>
        </authorList>
    </citation>
    <scope>NUCLEOTIDE SEQUENCE [LARGE SCALE GENOMIC DNA]</scope>
    <source>
        <strain evidence="2">Intl2013</strain>
        <tissue evidence="2">Whole animal</tissue>
    </source>
</reference>
<evidence type="ECO:0000313" key="2">
    <source>
        <dbReference type="EMBL" id="OAF66140.1"/>
    </source>
</evidence>
<protein>
    <recommendedName>
        <fullName evidence="1">3'-5' exonuclease domain-containing protein</fullName>
    </recommendedName>
</protein>
<dbReference type="OrthoDB" id="2250022at2759"/>
<dbReference type="EMBL" id="LWCA01001023">
    <property type="protein sequence ID" value="OAF66140.1"/>
    <property type="molecule type" value="Genomic_DNA"/>
</dbReference>
<dbReference type="GO" id="GO:0071039">
    <property type="term" value="P:nuclear polyadenylation-dependent CUT catabolic process"/>
    <property type="evidence" value="ECO:0007669"/>
    <property type="project" value="TreeGrafter"/>
</dbReference>
<dbReference type="Gene3D" id="3.30.420.10">
    <property type="entry name" value="Ribonuclease H-like superfamily/Ribonuclease H"/>
    <property type="match status" value="1"/>
</dbReference>
<dbReference type="PANTHER" id="PTHR12124">
    <property type="entry name" value="POLYMYOSITIS/SCLERODERMA AUTOANTIGEN-RELATED"/>
    <property type="match status" value="1"/>
</dbReference>
<dbReference type="GO" id="GO:0071036">
    <property type="term" value="P:nuclear polyadenylation-dependent snoRNA catabolic process"/>
    <property type="evidence" value="ECO:0007669"/>
    <property type="project" value="TreeGrafter"/>
</dbReference>
<dbReference type="Pfam" id="PF01612">
    <property type="entry name" value="DNA_pol_A_exo1"/>
    <property type="match status" value="1"/>
</dbReference>
<organism evidence="2 3">
    <name type="scientific">Intoshia linei</name>
    <dbReference type="NCBI Taxonomy" id="1819745"/>
    <lineage>
        <taxon>Eukaryota</taxon>
        <taxon>Metazoa</taxon>
        <taxon>Spiralia</taxon>
        <taxon>Lophotrochozoa</taxon>
        <taxon>Mesozoa</taxon>
        <taxon>Orthonectida</taxon>
        <taxon>Rhopaluridae</taxon>
        <taxon>Intoshia</taxon>
    </lineage>
</organism>
<gene>
    <name evidence="2" type="ORF">A3Q56_06137</name>
</gene>
<dbReference type="GO" id="GO:0071037">
    <property type="term" value="P:nuclear polyadenylation-dependent snRNA catabolic process"/>
    <property type="evidence" value="ECO:0007669"/>
    <property type="project" value="TreeGrafter"/>
</dbReference>
<proteinExistence type="predicted"/>
<dbReference type="SUPFAM" id="SSF47819">
    <property type="entry name" value="HRDC-like"/>
    <property type="match status" value="1"/>
</dbReference>
<evidence type="ECO:0000259" key="1">
    <source>
        <dbReference type="SMART" id="SM00474"/>
    </source>
</evidence>
<dbReference type="SUPFAM" id="SSF53098">
    <property type="entry name" value="Ribonuclease H-like"/>
    <property type="match status" value="1"/>
</dbReference>
<dbReference type="GO" id="GO:0003727">
    <property type="term" value="F:single-stranded RNA binding"/>
    <property type="evidence" value="ECO:0007669"/>
    <property type="project" value="TreeGrafter"/>
</dbReference>
<dbReference type="AlphaFoldDB" id="A0A177AWC5"/>
<dbReference type="GO" id="GO:0000176">
    <property type="term" value="C:nuclear exosome (RNase complex)"/>
    <property type="evidence" value="ECO:0007669"/>
    <property type="project" value="TreeGrafter"/>
</dbReference>
<sequence length="546" mass="64318">MPDKIVVNSKEIITYQNKLNQEIQKMITTFIKMRENTKEYDHICTLPIFKNHCNKLGIILTSKFEKILKFHFDKLTIEDETVENSSKIIEEFNKEVCEKLLVKFYQFQLDEKLATKKVEKKSNSGHSRTSRQIQRGINWKKYQTSSNVEKTKIDVDNSENEFIHKIKVKPHFIEPLSIWEKEIAEKKIGPFRSPFKVEIDNLNHDTFNAFNLSATHYIDKIETNIETTLSNTPFLFVETVDQLEIMVQEIYNIKTPIISVDLEHHNFRSYLGFTCLIQISTVDKDYVIDAIKLRPHLAVLNNFTTNPNVLKIFHACNADILWLQKDFGVFVVNNVDTSIMALGMGYDKISYSNLMKLCFKVTIDKDLQLADWRLRPLPEVYITYARLDTHYLFWLYEFLRVECLKIGPRLGISVLIQSRKLSLDMYRKNEYNPTFHHKYSKLGLIAKNSLYYIIKWRDEVARELDESAQYIFTNKVCVNLATNYFRYHHGTSLCPHIDIKYELKLKQYLSKLKDNKFVLDEPNLPNNIHKKTINISTDKQTFKVSE</sequence>
<dbReference type="InterPro" id="IPR045092">
    <property type="entry name" value="Rrp6-like"/>
</dbReference>
<evidence type="ECO:0000313" key="3">
    <source>
        <dbReference type="Proteomes" id="UP000078046"/>
    </source>
</evidence>
<keyword evidence="3" id="KW-1185">Reference proteome</keyword>
<dbReference type="Proteomes" id="UP000078046">
    <property type="component" value="Unassembled WGS sequence"/>
</dbReference>
<dbReference type="GO" id="GO:0071040">
    <property type="term" value="P:nuclear polyadenylation-dependent antisense transcript catabolic process"/>
    <property type="evidence" value="ECO:0007669"/>
    <property type="project" value="TreeGrafter"/>
</dbReference>
<dbReference type="GO" id="GO:0071051">
    <property type="term" value="P:poly(A)-dependent snoRNA 3'-end processing"/>
    <property type="evidence" value="ECO:0007669"/>
    <property type="project" value="TreeGrafter"/>
</dbReference>
<name>A0A177AWC5_9BILA</name>
<dbReference type="InterPro" id="IPR010997">
    <property type="entry name" value="HRDC-like_sf"/>
</dbReference>
<dbReference type="GO" id="GO:0071035">
    <property type="term" value="P:nuclear polyadenylation-dependent rRNA catabolic process"/>
    <property type="evidence" value="ECO:0007669"/>
    <property type="project" value="TreeGrafter"/>
</dbReference>
<dbReference type="GO" id="GO:0000166">
    <property type="term" value="F:nucleotide binding"/>
    <property type="evidence" value="ECO:0007669"/>
    <property type="project" value="InterPro"/>
</dbReference>
<accession>A0A177AWC5</accession>
<dbReference type="InterPro" id="IPR002562">
    <property type="entry name" value="3'-5'_exonuclease_dom"/>
</dbReference>
<dbReference type="InterPro" id="IPR044876">
    <property type="entry name" value="HRDC_dom_sf"/>
</dbReference>
<dbReference type="GO" id="GO:0000467">
    <property type="term" value="P:exonucleolytic trimming to generate mature 3'-end of 5.8S rRNA from tricistronic rRNA transcript (SSU-rRNA, 5.8S rRNA, LSU-rRNA)"/>
    <property type="evidence" value="ECO:0007669"/>
    <property type="project" value="InterPro"/>
</dbReference>
<dbReference type="GO" id="GO:0071044">
    <property type="term" value="P:histone mRNA catabolic process"/>
    <property type="evidence" value="ECO:0007669"/>
    <property type="project" value="TreeGrafter"/>
</dbReference>
<dbReference type="SMART" id="SM00474">
    <property type="entry name" value="35EXOc"/>
    <property type="match status" value="1"/>
</dbReference>
<dbReference type="PANTHER" id="PTHR12124:SF47">
    <property type="entry name" value="EXOSOME COMPONENT 10"/>
    <property type="match status" value="1"/>
</dbReference>
<dbReference type="GO" id="GO:0000175">
    <property type="term" value="F:3'-5'-RNA exonuclease activity"/>
    <property type="evidence" value="ECO:0007669"/>
    <property type="project" value="InterPro"/>
</dbReference>
<feature type="domain" description="3'-5' exonuclease" evidence="1">
    <location>
        <begin position="234"/>
        <end position="404"/>
    </location>
</feature>
<dbReference type="InterPro" id="IPR036397">
    <property type="entry name" value="RNaseH_sf"/>
</dbReference>